<organism evidence="2 3">
    <name type="scientific">Actinobaculum massiliense ACS-171-V-Col2</name>
    <dbReference type="NCBI Taxonomy" id="883066"/>
    <lineage>
        <taxon>Bacteria</taxon>
        <taxon>Bacillati</taxon>
        <taxon>Actinomycetota</taxon>
        <taxon>Actinomycetes</taxon>
        <taxon>Actinomycetales</taxon>
        <taxon>Actinomycetaceae</taxon>
        <taxon>Actinobaculum</taxon>
    </lineage>
</organism>
<feature type="transmembrane region" description="Helical" evidence="1">
    <location>
        <begin position="152"/>
        <end position="172"/>
    </location>
</feature>
<sequence length="463" mass="48884">MAYGTKSEPGRAGGRSAARADVRAGMADGLIAALLFVLALGWGWVALAQHPSVHSSGEWTYIDYAAKASSGHIPVQGEPLGDLARQAWACNFASEATGVVRPPSCSEWESTSVKDYPYRGENYNAFHPPLYFAVTGTIGKVLTPLLGDFVTGARAASLLLTAAGITLLYAAIRMWKVGRIAAFGGALLVLATPAIAGPAVMVHNDAVGAIAGAAAVWMGARVFVRHNFSPWVPAFVTGLICLSRVMSISGVLTLLGALAICVLWPGFGGLGARARRPLLIYAVIQVAVVGLTYVGWSFLQNRRTPDGFVPAITGVSTAPLDGVSPGTWLWTLTQPYGLTNPKGAWHMALELYGPTTAVWGTVAFVLLLALPILAFVLGLRDATQRPLHFQALSGPLVVGLLVQVREAINNGAYFTFIFRRYGLANIPLVGASTAMLLDRPRWREAFVAVAVAGYVCMVAGAVL</sequence>
<reference evidence="2 3" key="1">
    <citation type="submission" date="2012-09" db="EMBL/GenBank/DDBJ databases">
        <title>The Genome Sequence of Actinobaculum massiliae ACS-171-V-COL2.</title>
        <authorList>
            <consortium name="The Broad Institute Genome Sequencing Platform"/>
            <person name="Earl A."/>
            <person name="Ward D."/>
            <person name="Feldgarden M."/>
            <person name="Gevers D."/>
            <person name="Saerens B."/>
            <person name="Vaneechoutte M."/>
            <person name="Walker B."/>
            <person name="Young S.K."/>
            <person name="Zeng Q."/>
            <person name="Gargeya S."/>
            <person name="Fitzgerald M."/>
            <person name="Haas B."/>
            <person name="Abouelleil A."/>
            <person name="Alvarado L."/>
            <person name="Arachchi H.M."/>
            <person name="Berlin A."/>
            <person name="Chapman S.B."/>
            <person name="Goldberg J."/>
            <person name="Griggs A."/>
            <person name="Gujja S."/>
            <person name="Hansen M."/>
            <person name="Howarth C."/>
            <person name="Imamovic A."/>
            <person name="Larimer J."/>
            <person name="McCowen C."/>
            <person name="Montmayeur A."/>
            <person name="Murphy C."/>
            <person name="Neiman D."/>
            <person name="Pearson M."/>
            <person name="Priest M."/>
            <person name="Roberts A."/>
            <person name="Saif S."/>
            <person name="Shea T."/>
            <person name="Sisk P."/>
            <person name="Sykes S."/>
            <person name="Wortman J."/>
            <person name="Nusbaum C."/>
            <person name="Birren B."/>
        </authorList>
    </citation>
    <scope>NUCLEOTIDE SEQUENCE [LARGE SCALE GENOMIC DNA]</scope>
    <source>
        <strain evidence="3">ACS-171-V-Col2</strain>
    </source>
</reference>
<dbReference type="RefSeq" id="WP_007001466.1">
    <property type="nucleotide sequence ID" value="NZ_JH992955.1"/>
</dbReference>
<feature type="transmembrane region" description="Helical" evidence="1">
    <location>
        <begin position="278"/>
        <end position="299"/>
    </location>
</feature>
<dbReference type="AlphaFoldDB" id="K9EG17"/>
<dbReference type="EMBL" id="AGWL01000007">
    <property type="protein sequence ID" value="EKU94806.1"/>
    <property type="molecule type" value="Genomic_DNA"/>
</dbReference>
<protein>
    <recommendedName>
        <fullName evidence="4">Glycosyltransferase RgtA/B/C/D-like domain-containing protein</fullName>
    </recommendedName>
</protein>
<gene>
    <name evidence="2" type="ORF">HMPREF9233_01260</name>
</gene>
<dbReference type="STRING" id="202789.GCA_001457435_00851"/>
<feature type="transmembrane region" description="Helical" evidence="1">
    <location>
        <begin position="254"/>
        <end position="271"/>
    </location>
</feature>
<keyword evidence="1" id="KW-0812">Transmembrane</keyword>
<dbReference type="HOGENOM" id="CLU_574438_0_0_11"/>
<dbReference type="Proteomes" id="UP000009888">
    <property type="component" value="Unassembled WGS sequence"/>
</dbReference>
<proteinExistence type="predicted"/>
<keyword evidence="1" id="KW-0472">Membrane</keyword>
<keyword evidence="3" id="KW-1185">Reference proteome</keyword>
<feature type="transmembrane region" description="Helical" evidence="1">
    <location>
        <begin position="357"/>
        <end position="379"/>
    </location>
</feature>
<accession>K9EG17</accession>
<feature type="transmembrane region" description="Helical" evidence="1">
    <location>
        <begin position="445"/>
        <end position="462"/>
    </location>
</feature>
<evidence type="ECO:0000313" key="2">
    <source>
        <dbReference type="EMBL" id="EKU94806.1"/>
    </source>
</evidence>
<comment type="caution">
    <text evidence="2">The sequence shown here is derived from an EMBL/GenBank/DDBJ whole genome shotgun (WGS) entry which is preliminary data.</text>
</comment>
<feature type="transmembrane region" description="Helical" evidence="1">
    <location>
        <begin position="179"/>
        <end position="200"/>
    </location>
</feature>
<evidence type="ECO:0008006" key="4">
    <source>
        <dbReference type="Google" id="ProtNLM"/>
    </source>
</evidence>
<feature type="transmembrane region" description="Helical" evidence="1">
    <location>
        <begin position="29"/>
        <end position="47"/>
    </location>
</feature>
<dbReference type="PATRIC" id="fig|883066.3.peg.1319"/>
<feature type="transmembrane region" description="Helical" evidence="1">
    <location>
        <begin position="206"/>
        <end position="224"/>
    </location>
</feature>
<keyword evidence="1" id="KW-1133">Transmembrane helix</keyword>
<dbReference type="eggNOG" id="ENOG50324V0">
    <property type="taxonomic scope" value="Bacteria"/>
</dbReference>
<evidence type="ECO:0000256" key="1">
    <source>
        <dbReference type="SAM" id="Phobius"/>
    </source>
</evidence>
<name>K9EG17_9ACTO</name>
<evidence type="ECO:0000313" key="3">
    <source>
        <dbReference type="Proteomes" id="UP000009888"/>
    </source>
</evidence>